<sequence>MKGIYDIHCHIVPGVDDGAKDLKTSVRMLQKEYDDGVRNIIATPHFRYDMFEPSLEQVKKQFLRVRKAAAEIGEDGIQMYLGCELHSSMDMTDCLKKGERLTMSGSRYVLTEFRTSDEKSYIRERVQALIRKGYYPIIAHVERYHSVVKNGLDFIDELRDMGAYIQMNADSIIGEDGFMIKRFCKKVIKEEMLDFVGSDGHDLARRTPHIGKCYDKIEKMMGTDYADMIFISNPECIINNERF</sequence>
<evidence type="ECO:0000313" key="6">
    <source>
        <dbReference type="EMBL" id="NSG84818.1"/>
    </source>
</evidence>
<dbReference type="PANTHER" id="PTHR39181:SF1">
    <property type="entry name" value="TYROSINE-PROTEIN PHOSPHATASE YWQE"/>
    <property type="match status" value="1"/>
</dbReference>
<proteinExistence type="inferred from homology"/>
<reference evidence="6 7" key="1">
    <citation type="journal article" date="2020" name="Cell Host Microbe">
        <title>Functional and Genomic Variation between Human-Derived Isolates of Lachnospiraceae Reveals Inter- and Intra-Species Diversity.</title>
        <authorList>
            <person name="Sorbara M.T."/>
            <person name="Littmann E.R."/>
            <person name="Fontana E."/>
            <person name="Moody T.U."/>
            <person name="Kohout C.E."/>
            <person name="Gjonbalaj M."/>
            <person name="Eaton V."/>
            <person name="Seok R."/>
            <person name="Leiner I.M."/>
            <person name="Pamer E.G."/>
        </authorList>
    </citation>
    <scope>NUCLEOTIDE SEQUENCE [LARGE SCALE GENOMIC DNA]</scope>
    <source>
        <strain evidence="6 7">MSK.17.74</strain>
    </source>
</reference>
<dbReference type="Pfam" id="PF19567">
    <property type="entry name" value="CpsB_CapC"/>
    <property type="match status" value="1"/>
</dbReference>
<comment type="caution">
    <text evidence="6">The sequence shown here is derived from an EMBL/GenBank/DDBJ whole genome shotgun (WGS) entry which is preliminary data.</text>
</comment>
<organism evidence="6 7">
    <name type="scientific">Blautia faecis</name>
    <dbReference type="NCBI Taxonomy" id="871665"/>
    <lineage>
        <taxon>Bacteria</taxon>
        <taxon>Bacillati</taxon>
        <taxon>Bacillota</taxon>
        <taxon>Clostridia</taxon>
        <taxon>Lachnospirales</taxon>
        <taxon>Lachnospiraceae</taxon>
        <taxon>Blautia</taxon>
    </lineage>
</organism>
<protein>
    <recommendedName>
        <fullName evidence="2">protein-tyrosine-phosphatase</fullName>
        <ecNumber evidence="2">3.1.3.48</ecNumber>
    </recommendedName>
</protein>
<dbReference type="PANTHER" id="PTHR39181">
    <property type="entry name" value="TYROSINE-PROTEIN PHOSPHATASE YWQE"/>
    <property type="match status" value="1"/>
</dbReference>
<gene>
    <name evidence="6" type="ORF">G5B17_05105</name>
</gene>
<dbReference type="Gene3D" id="3.20.20.140">
    <property type="entry name" value="Metal-dependent hydrolases"/>
    <property type="match status" value="1"/>
</dbReference>
<evidence type="ECO:0000256" key="2">
    <source>
        <dbReference type="ARBA" id="ARBA00013064"/>
    </source>
</evidence>
<keyword evidence="7" id="KW-1185">Reference proteome</keyword>
<comment type="catalytic activity">
    <reaction evidence="5">
        <text>O-phospho-L-tyrosyl-[protein] + H2O = L-tyrosyl-[protein] + phosphate</text>
        <dbReference type="Rhea" id="RHEA:10684"/>
        <dbReference type="Rhea" id="RHEA-COMP:10136"/>
        <dbReference type="Rhea" id="RHEA-COMP:20101"/>
        <dbReference type="ChEBI" id="CHEBI:15377"/>
        <dbReference type="ChEBI" id="CHEBI:43474"/>
        <dbReference type="ChEBI" id="CHEBI:46858"/>
        <dbReference type="ChEBI" id="CHEBI:61978"/>
        <dbReference type="EC" id="3.1.3.48"/>
    </reaction>
</comment>
<comment type="similarity">
    <text evidence="1">Belongs to the metallo-dependent hydrolases superfamily. CpsB/CapC family.</text>
</comment>
<keyword evidence="4" id="KW-0904">Protein phosphatase</keyword>
<dbReference type="InterPro" id="IPR016195">
    <property type="entry name" value="Pol/histidinol_Pase-like"/>
</dbReference>
<dbReference type="InterPro" id="IPR016667">
    <property type="entry name" value="Caps_polysacc_synth_CpsB/CapC"/>
</dbReference>
<dbReference type="EMBL" id="JAAITS010000010">
    <property type="protein sequence ID" value="NSG84818.1"/>
    <property type="molecule type" value="Genomic_DNA"/>
</dbReference>
<dbReference type="Proteomes" id="UP001644719">
    <property type="component" value="Unassembled WGS sequence"/>
</dbReference>
<evidence type="ECO:0000256" key="3">
    <source>
        <dbReference type="ARBA" id="ARBA00022801"/>
    </source>
</evidence>
<dbReference type="PIRSF" id="PIRSF016557">
    <property type="entry name" value="Caps_synth_CpsB"/>
    <property type="match status" value="1"/>
</dbReference>
<keyword evidence="3" id="KW-0378">Hydrolase</keyword>
<dbReference type="RefSeq" id="WP_173716439.1">
    <property type="nucleotide sequence ID" value="NZ_JAAINN010000015.1"/>
</dbReference>
<evidence type="ECO:0000256" key="5">
    <source>
        <dbReference type="ARBA" id="ARBA00051722"/>
    </source>
</evidence>
<accession>A0ABX2H6E3</accession>
<evidence type="ECO:0000256" key="1">
    <source>
        <dbReference type="ARBA" id="ARBA00005750"/>
    </source>
</evidence>
<dbReference type="SUPFAM" id="SSF89550">
    <property type="entry name" value="PHP domain-like"/>
    <property type="match status" value="1"/>
</dbReference>
<dbReference type="EC" id="3.1.3.48" evidence="2"/>
<evidence type="ECO:0000256" key="4">
    <source>
        <dbReference type="ARBA" id="ARBA00022912"/>
    </source>
</evidence>
<evidence type="ECO:0000313" key="7">
    <source>
        <dbReference type="Proteomes" id="UP001644719"/>
    </source>
</evidence>
<name>A0ABX2H6E3_9FIRM</name>